<protein>
    <recommendedName>
        <fullName evidence="3 6">Alpha-galactosidase</fullName>
        <ecNumber evidence="3 6">3.2.1.22</ecNumber>
    </recommendedName>
    <alternativeName>
        <fullName evidence="6">Melibiase</fullName>
    </alternativeName>
</protein>
<comment type="caution">
    <text evidence="7">The sequence shown here is derived from an EMBL/GenBank/DDBJ whole genome shotgun (WGS) entry which is preliminary data.</text>
</comment>
<dbReference type="PANTHER" id="PTHR11452">
    <property type="entry name" value="ALPHA-GALACTOSIDASE/ALPHA-N-ACETYLGALACTOSAMINIDASE"/>
    <property type="match status" value="1"/>
</dbReference>
<dbReference type="EC" id="3.2.1.22" evidence="3 6"/>
<keyword evidence="4 6" id="KW-0378">Hydrolase</keyword>
<dbReference type="PRINTS" id="PR00740">
    <property type="entry name" value="GLHYDRLASE27"/>
</dbReference>
<comment type="catalytic activity">
    <reaction evidence="1 6">
        <text>Hydrolysis of terminal, non-reducing alpha-D-galactose residues in alpha-D-galactosides, including galactose oligosaccharides, galactomannans and galactolipids.</text>
        <dbReference type="EC" id="3.2.1.22"/>
    </reaction>
</comment>
<dbReference type="GO" id="GO:0004557">
    <property type="term" value="F:alpha-galactosidase activity"/>
    <property type="evidence" value="ECO:0007669"/>
    <property type="project" value="UniProtKB-EC"/>
</dbReference>
<dbReference type="PANTHER" id="PTHR11452:SF75">
    <property type="entry name" value="ALPHA-GALACTOSIDASE MEL1"/>
    <property type="match status" value="1"/>
</dbReference>
<evidence type="ECO:0000256" key="4">
    <source>
        <dbReference type="ARBA" id="ARBA00022801"/>
    </source>
</evidence>
<dbReference type="InterPro" id="IPR017853">
    <property type="entry name" value="GH"/>
</dbReference>
<evidence type="ECO:0000256" key="3">
    <source>
        <dbReference type="ARBA" id="ARBA00012755"/>
    </source>
</evidence>
<gene>
    <name evidence="7" type="ORF">DERYTH_LOCUS2710</name>
</gene>
<comment type="similarity">
    <text evidence="2 6">Belongs to the glycosyl hydrolase 27 family.</text>
</comment>
<dbReference type="GO" id="GO:0005975">
    <property type="term" value="P:carbohydrate metabolic process"/>
    <property type="evidence" value="ECO:0007669"/>
    <property type="project" value="InterPro"/>
</dbReference>
<accession>A0A9N8ZIM4</accession>
<proteinExistence type="inferred from homology"/>
<evidence type="ECO:0000256" key="1">
    <source>
        <dbReference type="ARBA" id="ARBA00001255"/>
    </source>
</evidence>
<dbReference type="Pfam" id="PF16499">
    <property type="entry name" value="Melibiase_2"/>
    <property type="match status" value="1"/>
</dbReference>
<sequence length="407" mass="45628">MLLVKAQHQETQNLHQIPLANKETSHQASICAALEFLEAQKTSSTPPLSVHKVAFEFGLADQTLCNAIQNSVPNHRVIHERCGDAMYEAPDIHSFTTCQNGFGYKTPPMGWNPYNAFGLNYNEATIKQQADIIASEGYLEVGYRYINLALADYIHDKGLLFGIYSDAGTNTCGGLPGSLDHENIDALTFVEWGVDYLKYDNCYNQGIPAQQRYKVMGDALKSVTAGKNKTIYYSICEWGKNEPWLWGHSVGGNRTTDDISASWDSIVTIIDSQISITEYGKPGGWNDPDMLILDSNKITYDEQVTHYVFWSAMKAPLLLGYDQDSLGLSVCQVYYQRENITYFDIWTGPLSNGYVASTIEVYDLVKQQSREKFTNNKYSKHGVEFIKLTGGNIIDNNRPCLNYSQSA</sequence>
<dbReference type="Gene3D" id="3.20.20.70">
    <property type="entry name" value="Aldolase class I"/>
    <property type="match status" value="2"/>
</dbReference>
<dbReference type="EMBL" id="CAJVPY010000889">
    <property type="protein sequence ID" value="CAG8497172.1"/>
    <property type="molecule type" value="Genomic_DNA"/>
</dbReference>
<dbReference type="SUPFAM" id="SSF51445">
    <property type="entry name" value="(Trans)glycosidases"/>
    <property type="match status" value="1"/>
</dbReference>
<evidence type="ECO:0000256" key="6">
    <source>
        <dbReference type="RuleBase" id="RU361168"/>
    </source>
</evidence>
<organism evidence="7 8">
    <name type="scientific">Dentiscutata erythropus</name>
    <dbReference type="NCBI Taxonomy" id="1348616"/>
    <lineage>
        <taxon>Eukaryota</taxon>
        <taxon>Fungi</taxon>
        <taxon>Fungi incertae sedis</taxon>
        <taxon>Mucoromycota</taxon>
        <taxon>Glomeromycotina</taxon>
        <taxon>Glomeromycetes</taxon>
        <taxon>Diversisporales</taxon>
        <taxon>Gigasporaceae</taxon>
        <taxon>Dentiscutata</taxon>
    </lineage>
</organism>
<dbReference type="CDD" id="cd14792">
    <property type="entry name" value="GH27"/>
    <property type="match status" value="1"/>
</dbReference>
<dbReference type="InterPro" id="IPR002241">
    <property type="entry name" value="Glyco_hydro_27"/>
</dbReference>
<dbReference type="InterPro" id="IPR013785">
    <property type="entry name" value="Aldolase_TIM"/>
</dbReference>
<keyword evidence="6" id="KW-1015">Disulfide bond</keyword>
<evidence type="ECO:0000256" key="5">
    <source>
        <dbReference type="ARBA" id="ARBA00023295"/>
    </source>
</evidence>
<keyword evidence="8" id="KW-1185">Reference proteome</keyword>
<dbReference type="OrthoDB" id="5795902at2759"/>
<dbReference type="Proteomes" id="UP000789405">
    <property type="component" value="Unassembled WGS sequence"/>
</dbReference>
<dbReference type="AlphaFoldDB" id="A0A9N8ZIM4"/>
<keyword evidence="5 6" id="KW-0326">Glycosidase</keyword>
<evidence type="ECO:0000313" key="8">
    <source>
        <dbReference type="Proteomes" id="UP000789405"/>
    </source>
</evidence>
<reference evidence="7" key="1">
    <citation type="submission" date="2021-06" db="EMBL/GenBank/DDBJ databases">
        <authorList>
            <person name="Kallberg Y."/>
            <person name="Tangrot J."/>
            <person name="Rosling A."/>
        </authorList>
    </citation>
    <scope>NUCLEOTIDE SEQUENCE</scope>
    <source>
        <strain evidence="7">MA453B</strain>
    </source>
</reference>
<evidence type="ECO:0000256" key="2">
    <source>
        <dbReference type="ARBA" id="ARBA00009743"/>
    </source>
</evidence>
<evidence type="ECO:0000313" key="7">
    <source>
        <dbReference type="EMBL" id="CAG8497172.1"/>
    </source>
</evidence>
<name>A0A9N8ZIM4_9GLOM</name>